<dbReference type="EMBL" id="KI911139">
    <property type="protein sequence ID" value="ETS06610.1"/>
    <property type="molecule type" value="Genomic_DNA"/>
</dbReference>
<accession>A0A024SMR5</accession>
<organism evidence="2 3">
    <name type="scientific">Hypocrea jecorina (strain ATCC 56765 / BCRC 32924 / NRRL 11460 / Rut C-30)</name>
    <name type="common">Trichoderma reesei</name>
    <dbReference type="NCBI Taxonomy" id="1344414"/>
    <lineage>
        <taxon>Eukaryota</taxon>
        <taxon>Fungi</taxon>
        <taxon>Dikarya</taxon>
        <taxon>Ascomycota</taxon>
        <taxon>Pezizomycotina</taxon>
        <taxon>Sordariomycetes</taxon>
        <taxon>Hypocreomycetidae</taxon>
        <taxon>Hypocreales</taxon>
        <taxon>Hypocreaceae</taxon>
        <taxon>Trichoderma</taxon>
    </lineage>
</organism>
<gene>
    <name evidence="2" type="ORF">M419DRAFT_31917</name>
</gene>
<dbReference type="OrthoDB" id="4021778at2759"/>
<dbReference type="HOGENOM" id="CLU_012946_0_0_1"/>
<dbReference type="KEGG" id="trr:M419DRAFT_31917"/>
<evidence type="ECO:0008006" key="4">
    <source>
        <dbReference type="Google" id="ProtNLM"/>
    </source>
</evidence>
<dbReference type="InterPro" id="IPR026749">
    <property type="entry name" value="Tmem135"/>
</dbReference>
<reference evidence="3" key="1">
    <citation type="journal article" date="2013" name="Ind. Biotechnol.">
        <title>Comparative genomics analysis of Trichoderma reesei strains.</title>
        <authorList>
            <person name="Koike H."/>
            <person name="Aerts A."/>
            <person name="LaButti K."/>
            <person name="Grigoriev I.V."/>
            <person name="Baker S.E."/>
        </authorList>
    </citation>
    <scope>NUCLEOTIDE SEQUENCE [LARGE SCALE GENOMIC DNA]</scope>
    <source>
        <strain evidence="3">ATCC 56765 / BCRC 32924 / NRRL 11460 / Rut C-30</strain>
    </source>
</reference>
<dbReference type="PANTHER" id="PTHR12459:SF15">
    <property type="entry name" value="TRANSMEMBRANE PROTEIN 135"/>
    <property type="match status" value="1"/>
</dbReference>
<protein>
    <recommendedName>
        <fullName evidence="4">Integral membrane protein</fullName>
    </recommendedName>
</protein>
<evidence type="ECO:0000256" key="1">
    <source>
        <dbReference type="SAM" id="MobiDB-lite"/>
    </source>
</evidence>
<evidence type="ECO:0000313" key="3">
    <source>
        <dbReference type="Proteomes" id="UP000024376"/>
    </source>
</evidence>
<sequence>MASALEFKPLAALQALQSSKGPLSLNVLPAALRPLVRAYLLGYASAVAPRLLTLMLQFISKRRKSKKKYLSADRDERSFKDSAFRILRTGLDPRRFPTFCAALVGGSTMLQEPLLKIISRVATQLSATTQLRLARWLSTFISGWLSLQLLQSKQPKQSKRSKGSKESKQAPTPPPSSSSSWVESGLASVQQGLAEAAEGGGYGGRTMDLTLFAVTRAADVLVGELWSQRRTRRKASGEWTAVEQLLSRLMDPAVFAASSGLIMWAWFYSPDSLPRSYNKWITSAASVDLRLIEALRRCRNGELVYGKETGQAPLLGSMCDDYGLPAEWGDPAKTVPFPCDIVHMGCGPSCEYHALSRFVRAWKWSMLTYLPLALALQLRRPKRMNLMKAVTGSSRSSTFLATFITLFYYGVCLARTRLGPSLLGKDTQSRQLIDGGLCVGTGCSLCGWSVLVETVGRRKDMALFVAPRALATLAPRRYPLEKQWREKLIFAASTAVVFTCALENPKRVRGVLGGLLGMVLRK</sequence>
<dbReference type="AlphaFoldDB" id="A0A024SMR5"/>
<proteinExistence type="predicted"/>
<feature type="region of interest" description="Disordered" evidence="1">
    <location>
        <begin position="155"/>
        <end position="182"/>
    </location>
</feature>
<name>A0A024SMR5_HYPJR</name>
<evidence type="ECO:0000313" key="2">
    <source>
        <dbReference type="EMBL" id="ETS06610.1"/>
    </source>
</evidence>
<dbReference type="Proteomes" id="UP000024376">
    <property type="component" value="Unassembled WGS sequence"/>
</dbReference>
<dbReference type="PANTHER" id="PTHR12459">
    <property type="entry name" value="TRANSMEMBRANE PROTEIN 135-RELATED"/>
    <property type="match status" value="1"/>
</dbReference>